<feature type="domain" description="TIR" evidence="4">
    <location>
        <begin position="4"/>
        <end position="115"/>
    </location>
</feature>
<dbReference type="Pfam" id="PF20703">
    <property type="entry name" value="nSTAND1"/>
    <property type="match status" value="1"/>
</dbReference>
<dbReference type="InterPro" id="IPR019775">
    <property type="entry name" value="WD40_repeat_CS"/>
</dbReference>
<dbReference type="Gene3D" id="2.130.10.10">
    <property type="entry name" value="YVTN repeat-like/Quinoprotein amine dehydrogenase"/>
    <property type="match status" value="4"/>
</dbReference>
<dbReference type="PROSITE" id="PS00678">
    <property type="entry name" value="WD_REPEATS_1"/>
    <property type="match status" value="1"/>
</dbReference>
<proteinExistence type="predicted"/>
<feature type="domain" description="Novel STAND NTPase 1" evidence="5">
    <location>
        <begin position="168"/>
        <end position="593"/>
    </location>
</feature>
<dbReference type="Pfam" id="PF00400">
    <property type="entry name" value="WD40"/>
    <property type="match status" value="9"/>
</dbReference>
<evidence type="ECO:0000259" key="5">
    <source>
        <dbReference type="Pfam" id="PF20703"/>
    </source>
</evidence>
<feature type="repeat" description="WD" evidence="3">
    <location>
        <begin position="1267"/>
        <end position="1301"/>
    </location>
</feature>
<dbReference type="SUPFAM" id="SSF50978">
    <property type="entry name" value="WD40 repeat-like"/>
    <property type="match status" value="1"/>
</dbReference>
<dbReference type="PANTHER" id="PTHR22847">
    <property type="entry name" value="WD40 REPEAT PROTEIN"/>
    <property type="match status" value="1"/>
</dbReference>
<dbReference type="PANTHER" id="PTHR22847:SF637">
    <property type="entry name" value="WD REPEAT DOMAIN 5B"/>
    <property type="match status" value="1"/>
</dbReference>
<feature type="repeat" description="WD" evidence="3">
    <location>
        <begin position="1135"/>
        <end position="1166"/>
    </location>
</feature>
<dbReference type="RefSeq" id="WP_353711941.1">
    <property type="nucleotide sequence ID" value="NZ_CP159279.1"/>
</dbReference>
<evidence type="ECO:0000256" key="1">
    <source>
        <dbReference type="ARBA" id="ARBA00022574"/>
    </source>
</evidence>
<name>A0AAU8ESH8_9MICC</name>
<dbReference type="InterPro" id="IPR001680">
    <property type="entry name" value="WD40_rpt"/>
</dbReference>
<evidence type="ECO:0000256" key="3">
    <source>
        <dbReference type="PROSITE-ProRule" id="PRU00221"/>
    </source>
</evidence>
<gene>
    <name evidence="6" type="ORF">ABRP34_01280</name>
</gene>
<feature type="repeat" description="WD" evidence="3">
    <location>
        <begin position="1050"/>
        <end position="1073"/>
    </location>
</feature>
<dbReference type="SUPFAM" id="SSF52200">
    <property type="entry name" value="Toll/Interleukin receptor TIR domain"/>
    <property type="match status" value="1"/>
</dbReference>
<reference evidence="6" key="1">
    <citation type="submission" date="2024-06" db="EMBL/GenBank/DDBJ databases">
        <title>Biodegradation of dimethachlon by Arthrobacter sp. K5: mechanistic insights and ecological implications.</title>
        <authorList>
            <person name="Hu S."/>
            <person name="Lu P."/>
        </authorList>
    </citation>
    <scope>NUCLEOTIDE SEQUENCE</scope>
    <source>
        <strain evidence="6">K5</strain>
    </source>
</reference>
<dbReference type="InterPro" id="IPR000157">
    <property type="entry name" value="TIR_dom"/>
</dbReference>
<dbReference type="SUPFAM" id="SSF50998">
    <property type="entry name" value="Quinoprotein alcohol dehydrogenase-like"/>
    <property type="match status" value="1"/>
</dbReference>
<evidence type="ECO:0000256" key="2">
    <source>
        <dbReference type="ARBA" id="ARBA00022737"/>
    </source>
</evidence>
<feature type="repeat" description="WD" evidence="3">
    <location>
        <begin position="816"/>
        <end position="848"/>
    </location>
</feature>
<organism evidence="6">
    <name type="scientific">Arthrobacter sp. K5</name>
    <dbReference type="NCBI Taxonomy" id="2839623"/>
    <lineage>
        <taxon>Bacteria</taxon>
        <taxon>Bacillati</taxon>
        <taxon>Actinomycetota</taxon>
        <taxon>Actinomycetes</taxon>
        <taxon>Micrococcales</taxon>
        <taxon>Micrococcaceae</taxon>
        <taxon>Arthrobacter</taxon>
    </lineage>
</organism>
<sequence length="1431" mass="154439">MSRIFLSHSSRDTRQAIALKRWLAEQDPALAQEIFLDLDPVTGIAPGERWKEALLRANERCEAVICLLSAAWEASRECLAEYRTAENLGKLILCARLEPLQDTEITGEWQRCDLFGPGATTEVTVNDGGSPVVFLTEGLLRLRLGLLRAGIGAEFFPWPPPQDQHRAPYRGWEPLEEADAAVFFGRDGQIVRGLDTLRAMRGAGVESMFVVLGPSGAGKSSFLRAGLLPRLRRDDRQFVVLDIVRPERKPLTGDRGLACSIHALRSSMGLRTPALGEIKRACIEKDIERLIGWLDEARQTAAGRLLGLPPATPPPTLVLPLDQAEELFNADAGPEASGFLSLLGRLLEHKAGTLPALIAAGTIRADLYEALQTAPALASVKSVLFDELKPMPIARFREVIIGPAARATAAGKPLEIEPALVDRLLAESGQGADTLPLLALTLARLYRDYADDGHLTLSQYDRMGGMMRVVQNEVDSLLASAPDQRRQQLQLLRSAFIPWLATFNVDNDQPVRRIARLSDLPEEAGYLIKAMVQKRLLVRDTRGGEILIEVSLESLLRQWEDLAGWLADEREDLKTADILERAATAWRHSGHNDAWLLEGVRLAGAEQLAAKPGFSKRLHPIHDFLQASRHREESRAEAEKQRQLTELRVAREQREAAEAYALVLRKRSRVLKAVVAAALATALVAAAAFLQASTAQRAAIERTREATARRLVAEAQVMFASDRPGDDVRALKQILAAHAIAPTAEGENGLLSALFAQKDLERIMETMEEVNCLVISPDGTRIAYGSDTGTVGLLNVANGKQRAETVGAHQDSVGAATPRPGEVKAVAFSPDGRMFVSGGSDGKIRRWDGLSGEPIGESITAHKDGVGVVGFSPDGKTIVSGGTGPGINGALRRWNAKTGQPIGDTSTTTDYGEIYPVALSPDGRTILTSNLAPRLWDARTGKPVGHPINFSGIRPEDQGPMAFSLDRRMMAIGGHTGNVRRWDVRTGKTIGGPMIGHHSPVADLAFSPDGRTIASRDEDGTVRRWDAGDGRLIGEPVIAGKGPVISPAASLTFSPDGQQLVTGNPDGTIRWWNSGSVRSSTNFKFQLDDETQGVGVSPDGRMIASADMNFLRRRNAQTGAELGKAIPVRDIMFKIAFSPDSRTIATGGAGGTVSQWDAATGAPLGKLIVTNLGWVGDLAFSPDSRTVAAGGADGTIRQWEARTGEPIGDPMTGDQKLIRSLAFSPDGRTMVTGSEDGNLRRWDALSGQPLGDPMTAHKDEETALDGVKDVVFSPDGRMIASGGADGMVRLWDASTGHPVGDPATGHQSEVTNISFSPDGSQIVSGSYDDTLRWWDAGTGQGIGYPVTFSGQGGLLSRVAFSPNGQFLTLVTDDKRVHRFPVPAAWPSELCGKLTRNISHKQWREWVGPDIEYREICPGRSVPADDVATTKR</sequence>
<dbReference type="GO" id="GO:0007165">
    <property type="term" value="P:signal transduction"/>
    <property type="evidence" value="ECO:0007669"/>
    <property type="project" value="InterPro"/>
</dbReference>
<dbReference type="EMBL" id="CP159279">
    <property type="protein sequence ID" value="XCH11680.1"/>
    <property type="molecule type" value="Genomic_DNA"/>
</dbReference>
<dbReference type="PROSITE" id="PS50294">
    <property type="entry name" value="WD_REPEATS_REGION"/>
    <property type="match status" value="6"/>
</dbReference>
<feature type="repeat" description="WD" evidence="3">
    <location>
        <begin position="1303"/>
        <end position="1344"/>
    </location>
</feature>
<accession>A0AAU8ESH8</accession>
<dbReference type="Pfam" id="PF13676">
    <property type="entry name" value="TIR_2"/>
    <property type="match status" value="1"/>
</dbReference>
<dbReference type="Gene3D" id="3.40.50.10140">
    <property type="entry name" value="Toll/interleukin-1 receptor homology (TIR) domain"/>
    <property type="match status" value="1"/>
</dbReference>
<dbReference type="PROSITE" id="PS50082">
    <property type="entry name" value="WD_REPEATS_2"/>
    <property type="match status" value="8"/>
</dbReference>
<dbReference type="InterPro" id="IPR011047">
    <property type="entry name" value="Quinoprotein_ADH-like_sf"/>
</dbReference>
<dbReference type="InterPro" id="IPR049052">
    <property type="entry name" value="nSTAND1"/>
</dbReference>
<dbReference type="InterPro" id="IPR036322">
    <property type="entry name" value="WD40_repeat_dom_sf"/>
</dbReference>
<dbReference type="InterPro" id="IPR015943">
    <property type="entry name" value="WD40/YVTN_repeat-like_dom_sf"/>
</dbReference>
<keyword evidence="1 3" id="KW-0853">WD repeat</keyword>
<evidence type="ECO:0000313" key="6">
    <source>
        <dbReference type="EMBL" id="XCH11680.1"/>
    </source>
</evidence>
<dbReference type="InterPro" id="IPR020472">
    <property type="entry name" value="WD40_PAC1"/>
</dbReference>
<dbReference type="PRINTS" id="PR00320">
    <property type="entry name" value="GPROTEINBRPT"/>
</dbReference>
<keyword evidence="2" id="KW-0677">Repeat</keyword>
<dbReference type="SMART" id="SM00320">
    <property type="entry name" value="WD40"/>
    <property type="match status" value="12"/>
</dbReference>
<evidence type="ECO:0000259" key="4">
    <source>
        <dbReference type="Pfam" id="PF13676"/>
    </source>
</evidence>
<protein>
    <submittedName>
        <fullName evidence="6">TIR domain-containing protein</fullName>
    </submittedName>
</protein>
<feature type="repeat" description="WD" evidence="3">
    <location>
        <begin position="994"/>
        <end position="1035"/>
    </location>
</feature>
<dbReference type="CDD" id="cd00200">
    <property type="entry name" value="WD40"/>
    <property type="match status" value="2"/>
</dbReference>
<feature type="repeat" description="WD" evidence="3">
    <location>
        <begin position="1168"/>
        <end position="1209"/>
    </location>
</feature>
<dbReference type="InterPro" id="IPR035897">
    <property type="entry name" value="Toll_tir_struct_dom_sf"/>
</dbReference>
<feature type="repeat" description="WD" evidence="3">
    <location>
        <begin position="1211"/>
        <end position="1252"/>
    </location>
</feature>